<reference evidence="1" key="1">
    <citation type="submission" date="2018-05" db="EMBL/GenBank/DDBJ databases">
        <authorList>
            <person name="Lanie J.A."/>
            <person name="Ng W.-L."/>
            <person name="Kazmierczak K.M."/>
            <person name="Andrzejewski T.M."/>
            <person name="Davidsen T.M."/>
            <person name="Wayne K.J."/>
            <person name="Tettelin H."/>
            <person name="Glass J.I."/>
            <person name="Rusch D."/>
            <person name="Podicherti R."/>
            <person name="Tsui H.-C.T."/>
            <person name="Winkler M.E."/>
        </authorList>
    </citation>
    <scope>NUCLEOTIDE SEQUENCE</scope>
</reference>
<dbReference type="GO" id="GO:0000272">
    <property type="term" value="P:polysaccharide catabolic process"/>
    <property type="evidence" value="ECO:0007669"/>
    <property type="project" value="InterPro"/>
</dbReference>
<dbReference type="EMBL" id="UINC01211111">
    <property type="protein sequence ID" value="SVE34873.1"/>
    <property type="molecule type" value="Genomic_DNA"/>
</dbReference>
<dbReference type="SUPFAM" id="SSF63446">
    <property type="entry name" value="Type I dockerin domain"/>
    <property type="match status" value="1"/>
</dbReference>
<proteinExistence type="predicted"/>
<evidence type="ECO:0000313" key="1">
    <source>
        <dbReference type="EMBL" id="SVE34873.1"/>
    </source>
</evidence>
<dbReference type="AlphaFoldDB" id="A0A383CS44"/>
<protein>
    <recommendedName>
        <fullName evidence="2">Dockerin domain-containing protein</fullName>
    </recommendedName>
</protein>
<dbReference type="Gene3D" id="1.10.1330.10">
    <property type="entry name" value="Dockerin domain"/>
    <property type="match status" value="1"/>
</dbReference>
<evidence type="ECO:0008006" key="2">
    <source>
        <dbReference type="Google" id="ProtNLM"/>
    </source>
</evidence>
<dbReference type="InterPro" id="IPR036439">
    <property type="entry name" value="Dockerin_dom_sf"/>
</dbReference>
<name>A0A383CS44_9ZZZZ</name>
<feature type="non-terminal residue" evidence="1">
    <location>
        <position position="1"/>
    </location>
</feature>
<sequence>IDYILNKTSITVSQFINTDVNYDYEINVIDVIVLVEIIIGEK</sequence>
<gene>
    <name evidence="1" type="ORF">METZ01_LOCUS487727</name>
</gene>
<organism evidence="1">
    <name type="scientific">marine metagenome</name>
    <dbReference type="NCBI Taxonomy" id="408172"/>
    <lineage>
        <taxon>unclassified sequences</taxon>
        <taxon>metagenomes</taxon>
        <taxon>ecological metagenomes</taxon>
    </lineage>
</organism>
<accession>A0A383CS44</accession>